<sequence>MLCYSSKQAWISILNDGTLVFKDTDNNYYRGENNYNYSLLPSIYRNEDFEAKGNKYNFKVGKDYCIKIESI</sequence>
<evidence type="ECO:0000313" key="2">
    <source>
        <dbReference type="Proteomes" id="UP001432074"/>
    </source>
</evidence>
<evidence type="ECO:0000313" key="1">
    <source>
        <dbReference type="EMBL" id="WVN22195.1"/>
    </source>
</evidence>
<reference evidence="1" key="1">
    <citation type="submission" date="2024-01" db="EMBL/GenBank/DDBJ databases">
        <title>Complete genome sequence of Mycoplasma arginini type strain G 230.</title>
        <authorList>
            <person name="Spergser J."/>
        </authorList>
    </citation>
    <scope>NUCLEOTIDE SEQUENCE</scope>
    <source>
        <strain evidence="1">NCTC 10129</strain>
    </source>
</reference>
<gene>
    <name evidence="1" type="ORF">V2E25_01185</name>
</gene>
<organism evidence="1 2">
    <name type="scientific">Mycoplasmopsis arginini</name>
    <name type="common">Mycoplasma arginini</name>
    <dbReference type="NCBI Taxonomy" id="2094"/>
    <lineage>
        <taxon>Bacteria</taxon>
        <taxon>Bacillati</taxon>
        <taxon>Mycoplasmatota</taxon>
        <taxon>Mycoplasmoidales</taxon>
        <taxon>Metamycoplasmataceae</taxon>
        <taxon>Mycoplasmopsis</taxon>
    </lineage>
</organism>
<name>A0ABZ2AK85_MYCAR</name>
<accession>A0ABZ2AK85</accession>
<dbReference type="EMBL" id="CP143577">
    <property type="protein sequence ID" value="WVN22195.1"/>
    <property type="molecule type" value="Genomic_DNA"/>
</dbReference>
<keyword evidence="2" id="KW-1185">Reference proteome</keyword>
<proteinExistence type="predicted"/>
<dbReference type="RefSeq" id="WP_129694535.1">
    <property type="nucleotide sequence ID" value="NZ_CP143577.1"/>
</dbReference>
<protein>
    <submittedName>
        <fullName evidence="1">Uncharacterized protein</fullName>
    </submittedName>
</protein>
<dbReference type="Proteomes" id="UP001432074">
    <property type="component" value="Chromosome"/>
</dbReference>